<dbReference type="InterPro" id="IPR010328">
    <property type="entry name" value="DUF928"/>
</dbReference>
<gene>
    <name evidence="2" type="ORF">VPK24_11915</name>
</gene>
<evidence type="ECO:0000313" key="2">
    <source>
        <dbReference type="EMBL" id="MFG3818346.1"/>
    </source>
</evidence>
<feature type="compositionally biased region" description="Polar residues" evidence="1">
    <location>
        <begin position="34"/>
        <end position="43"/>
    </location>
</feature>
<protein>
    <submittedName>
        <fullName evidence="2">DUF928 domain-containing protein</fullName>
    </submittedName>
</protein>
<name>A0ABW7CBC9_9CYAN</name>
<proteinExistence type="predicted"/>
<feature type="region of interest" description="Disordered" evidence="1">
    <location>
        <begin position="33"/>
        <end position="68"/>
    </location>
</feature>
<dbReference type="RefSeq" id="WP_393013646.1">
    <property type="nucleotide sequence ID" value="NZ_JAZAQF010000069.1"/>
</dbReference>
<evidence type="ECO:0000256" key="1">
    <source>
        <dbReference type="SAM" id="MobiDB-lite"/>
    </source>
</evidence>
<reference evidence="3" key="1">
    <citation type="journal article" date="2024" name="Algal Res.">
        <title>Biochemical, toxicological and genomic investigation of a high-biomass producing Limnothrix strain isolated from Italian shallow drinking water reservoir.</title>
        <authorList>
            <person name="Simonazzi M."/>
            <person name="Shishido T.K."/>
            <person name="Delbaje E."/>
            <person name="Wahlsten M."/>
            <person name="Fewer D.P."/>
            <person name="Sivonen K."/>
            <person name="Pezzolesi L."/>
            <person name="Pistocchi R."/>
        </authorList>
    </citation>
    <scope>NUCLEOTIDE SEQUENCE [LARGE SCALE GENOMIC DNA]</scope>
    <source>
        <strain evidence="3">LRLZ20PSL1</strain>
    </source>
</reference>
<dbReference type="Pfam" id="PF06051">
    <property type="entry name" value="DUF928"/>
    <property type="match status" value="1"/>
</dbReference>
<dbReference type="Proteomes" id="UP001604335">
    <property type="component" value="Unassembled WGS sequence"/>
</dbReference>
<comment type="caution">
    <text evidence="2">The sequence shown here is derived from an EMBL/GenBank/DDBJ whole genome shotgun (WGS) entry which is preliminary data.</text>
</comment>
<keyword evidence="3" id="KW-1185">Reference proteome</keyword>
<sequence>MGLVLGGLLVGVTLGALPGWAIDPLQPIARRANPTLNQTQRQPKQVRPPVRGDRPINGRRRGAGSYSGCTMEGAVDPAKLLVALVPEVVWENGETVVLGETRHAQPGLWFYVGYPAGTVLEWELQDAAGHALDQQRLVMGSQAGLLRLPLSPNGPGLAPNRFYSWYLRVNCANRPEESVDFVMGTIVHAANAKTEYWLDQLDRLLSPGGQGRSPQLIELLDQEGFSDLREAPLAAPPQLAPVTN</sequence>
<dbReference type="EMBL" id="JAZAQF010000069">
    <property type="protein sequence ID" value="MFG3818346.1"/>
    <property type="molecule type" value="Genomic_DNA"/>
</dbReference>
<evidence type="ECO:0000313" key="3">
    <source>
        <dbReference type="Proteomes" id="UP001604335"/>
    </source>
</evidence>
<accession>A0ABW7CBC9</accession>
<organism evidence="2 3">
    <name type="scientific">Limnothrix redekei LRLZ20PSL1</name>
    <dbReference type="NCBI Taxonomy" id="3112953"/>
    <lineage>
        <taxon>Bacteria</taxon>
        <taxon>Bacillati</taxon>
        <taxon>Cyanobacteriota</taxon>
        <taxon>Cyanophyceae</taxon>
        <taxon>Pseudanabaenales</taxon>
        <taxon>Pseudanabaenaceae</taxon>
        <taxon>Limnothrix</taxon>
    </lineage>
</organism>